<dbReference type="EMBL" id="JH650992">
    <property type="protein sequence ID" value="EXA32706.1"/>
    <property type="molecule type" value="Genomic_DNA"/>
</dbReference>
<organism evidence="1">
    <name type="scientific">Fusarium oxysporum f. sp. pisi HDV247</name>
    <dbReference type="NCBI Taxonomy" id="1080344"/>
    <lineage>
        <taxon>Eukaryota</taxon>
        <taxon>Fungi</taxon>
        <taxon>Dikarya</taxon>
        <taxon>Ascomycota</taxon>
        <taxon>Pezizomycotina</taxon>
        <taxon>Sordariomycetes</taxon>
        <taxon>Hypocreomycetidae</taxon>
        <taxon>Hypocreales</taxon>
        <taxon>Nectriaceae</taxon>
        <taxon>Fusarium</taxon>
        <taxon>Fusarium oxysporum species complex</taxon>
    </lineage>
</organism>
<dbReference type="HOGENOM" id="CLU_3050364_0_0_1"/>
<name>W9NPN5_FUSOX</name>
<gene>
    <name evidence="1" type="ORF">FOVG_16039</name>
</gene>
<reference evidence="1" key="1">
    <citation type="submission" date="2011-10" db="EMBL/GenBank/DDBJ databases">
        <title>The Genome Sequence of Fusarium oxysporum HDV247.</title>
        <authorList>
            <consortium name="The Broad Institute Genome Sequencing Platform"/>
            <person name="Ma L.-J."/>
            <person name="Gale L.R."/>
            <person name="Schwartz D.C."/>
            <person name="Zhou S."/>
            <person name="Corby-Kistler H."/>
            <person name="Young S.K."/>
            <person name="Zeng Q."/>
            <person name="Gargeya S."/>
            <person name="Fitzgerald M."/>
            <person name="Haas B."/>
            <person name="Abouelleil A."/>
            <person name="Alvarado L."/>
            <person name="Arachchi H.M."/>
            <person name="Berlin A."/>
            <person name="Brown A."/>
            <person name="Chapman S.B."/>
            <person name="Chen Z."/>
            <person name="Dunbar C."/>
            <person name="Freedman E."/>
            <person name="Gearin G."/>
            <person name="Goldberg J."/>
            <person name="Griggs A."/>
            <person name="Gujja S."/>
            <person name="Heiman D."/>
            <person name="Howarth C."/>
            <person name="Larson L."/>
            <person name="Lui A."/>
            <person name="MacDonald P.J.P."/>
            <person name="Montmayeur A."/>
            <person name="Murphy C."/>
            <person name="Neiman D."/>
            <person name="Pearson M."/>
            <person name="Priest M."/>
            <person name="Roberts A."/>
            <person name="Saif S."/>
            <person name="Shea T."/>
            <person name="Shenoy N."/>
            <person name="Sisk P."/>
            <person name="Stolte C."/>
            <person name="Sykes S."/>
            <person name="Wortman J."/>
            <person name="Nusbaum C."/>
            <person name="Birren B."/>
        </authorList>
    </citation>
    <scope>NUCLEOTIDE SEQUENCE [LARGE SCALE GENOMIC DNA]</scope>
    <source>
        <strain evidence="1">HDV247</strain>
    </source>
</reference>
<proteinExistence type="predicted"/>
<reference evidence="1" key="2">
    <citation type="submission" date="2012-05" db="EMBL/GenBank/DDBJ databases">
        <title>Annotation of the Genome Sequence of Fusarium oxysporum HDV247.</title>
        <authorList>
            <consortium name="The Broad Institute Genomics Platform"/>
            <person name="Ma L.-J."/>
            <person name="Corby-Kistler H."/>
            <person name="Broz K."/>
            <person name="Gale L.R."/>
            <person name="Jonkers W."/>
            <person name="O'Donnell K."/>
            <person name="Ploetz R."/>
            <person name="Steinberg C."/>
            <person name="Schwartz D.C."/>
            <person name="VanEtten H."/>
            <person name="Zhou S."/>
            <person name="Young S.K."/>
            <person name="Zeng Q."/>
            <person name="Gargeya S."/>
            <person name="Fitzgerald M."/>
            <person name="Abouelleil A."/>
            <person name="Alvarado L."/>
            <person name="Chapman S.B."/>
            <person name="Gainer-Dewar J."/>
            <person name="Goldberg J."/>
            <person name="Griggs A."/>
            <person name="Gujja S."/>
            <person name="Hansen M."/>
            <person name="Howarth C."/>
            <person name="Imamovic A."/>
            <person name="Ireland A."/>
            <person name="Larimer J."/>
            <person name="McCowan C."/>
            <person name="Murphy C."/>
            <person name="Pearson M."/>
            <person name="Poon T.W."/>
            <person name="Priest M."/>
            <person name="Roberts A."/>
            <person name="Saif S."/>
            <person name="Shea T."/>
            <person name="Sykes S."/>
            <person name="Wortman J."/>
            <person name="Nusbaum C."/>
            <person name="Birren B."/>
        </authorList>
    </citation>
    <scope>NUCLEOTIDE SEQUENCE</scope>
    <source>
        <strain evidence="1">HDV247</strain>
    </source>
</reference>
<dbReference type="Proteomes" id="UP000030751">
    <property type="component" value="Unassembled WGS sequence"/>
</dbReference>
<protein>
    <submittedName>
        <fullName evidence="1">Uncharacterized protein</fullName>
    </submittedName>
</protein>
<accession>W9NPN5</accession>
<sequence>MHEFDFKHAAFEVVVDRDLKRCAWKQGIKRFDAWTVDNIRTGAIAELDLYCSPS</sequence>
<evidence type="ECO:0000313" key="1">
    <source>
        <dbReference type="EMBL" id="EXA32706.1"/>
    </source>
</evidence>
<dbReference type="AlphaFoldDB" id="W9NPN5"/>